<gene>
    <name evidence="1" type="ORF">QVD17_16758</name>
</gene>
<proteinExistence type="predicted"/>
<sequence>MDIYSASTIRYISVSPDVVKKNTQHNPQTYLSSFPHSSLPRPCQVQTKTHNKISLVPPISFLLKSIQKQQPLISSNHLRPFSFSSNEWMIDSMDTGSLE</sequence>
<protein>
    <submittedName>
        <fullName evidence="1">Uncharacterized protein</fullName>
    </submittedName>
</protein>
<evidence type="ECO:0000313" key="2">
    <source>
        <dbReference type="Proteomes" id="UP001229421"/>
    </source>
</evidence>
<dbReference type="EMBL" id="JAUHHV010000004">
    <property type="protein sequence ID" value="KAK1427974.1"/>
    <property type="molecule type" value="Genomic_DNA"/>
</dbReference>
<accession>A0AAD8KSP0</accession>
<dbReference type="AlphaFoldDB" id="A0AAD8KSP0"/>
<name>A0AAD8KSP0_TARER</name>
<evidence type="ECO:0000313" key="1">
    <source>
        <dbReference type="EMBL" id="KAK1427974.1"/>
    </source>
</evidence>
<keyword evidence="2" id="KW-1185">Reference proteome</keyword>
<comment type="caution">
    <text evidence="1">The sequence shown here is derived from an EMBL/GenBank/DDBJ whole genome shotgun (WGS) entry which is preliminary data.</text>
</comment>
<organism evidence="1 2">
    <name type="scientific">Tagetes erecta</name>
    <name type="common">African marigold</name>
    <dbReference type="NCBI Taxonomy" id="13708"/>
    <lineage>
        <taxon>Eukaryota</taxon>
        <taxon>Viridiplantae</taxon>
        <taxon>Streptophyta</taxon>
        <taxon>Embryophyta</taxon>
        <taxon>Tracheophyta</taxon>
        <taxon>Spermatophyta</taxon>
        <taxon>Magnoliopsida</taxon>
        <taxon>eudicotyledons</taxon>
        <taxon>Gunneridae</taxon>
        <taxon>Pentapetalae</taxon>
        <taxon>asterids</taxon>
        <taxon>campanulids</taxon>
        <taxon>Asterales</taxon>
        <taxon>Asteraceae</taxon>
        <taxon>Asteroideae</taxon>
        <taxon>Heliantheae alliance</taxon>
        <taxon>Tageteae</taxon>
        <taxon>Tagetes</taxon>
    </lineage>
</organism>
<dbReference type="Proteomes" id="UP001229421">
    <property type="component" value="Unassembled WGS sequence"/>
</dbReference>
<reference evidence="1" key="1">
    <citation type="journal article" date="2023" name="bioRxiv">
        <title>Improved chromosome-level genome assembly for marigold (Tagetes erecta).</title>
        <authorList>
            <person name="Jiang F."/>
            <person name="Yuan L."/>
            <person name="Wang S."/>
            <person name="Wang H."/>
            <person name="Xu D."/>
            <person name="Wang A."/>
            <person name="Fan W."/>
        </authorList>
    </citation>
    <scope>NUCLEOTIDE SEQUENCE</scope>
    <source>
        <strain evidence="1">WSJ</strain>
        <tissue evidence="1">Leaf</tissue>
    </source>
</reference>